<dbReference type="Proteomes" id="UP000285832">
    <property type="component" value="Unassembled WGS sequence"/>
</dbReference>
<organism evidence="1 2">
    <name type="scientific">[Ruminococcus] lactaris</name>
    <dbReference type="NCBI Taxonomy" id="46228"/>
    <lineage>
        <taxon>Bacteria</taxon>
        <taxon>Bacillati</taxon>
        <taxon>Bacillota</taxon>
        <taxon>Clostridia</taxon>
        <taxon>Lachnospirales</taxon>
        <taxon>Lachnospiraceae</taxon>
        <taxon>Mediterraneibacter</taxon>
    </lineage>
</organism>
<accession>A0A415D546</accession>
<dbReference type="RefSeq" id="WP_118279075.1">
    <property type="nucleotide sequence ID" value="NZ_JAQDJO010000018.1"/>
</dbReference>
<evidence type="ECO:0000313" key="2">
    <source>
        <dbReference type="Proteomes" id="UP000285832"/>
    </source>
</evidence>
<comment type="caution">
    <text evidence="1">The sequence shown here is derived from an EMBL/GenBank/DDBJ whole genome shotgun (WGS) entry which is preliminary data.</text>
</comment>
<dbReference type="EMBL" id="QRMI01000017">
    <property type="protein sequence ID" value="RHJ61231.1"/>
    <property type="molecule type" value="Genomic_DNA"/>
</dbReference>
<dbReference type="AlphaFoldDB" id="A0A415D546"/>
<sequence length="168" mass="20050">MFKNLRFDELNALVQNKRSMPFEQYFGEMNLTEDDKAERIKIAQELEDNFIVTMTLLFTMTQAGKIHYEIVRKQIEDSYLETLRKYTDVDKYLSTYIKGFSYDVIDSTRKHKDQPYYYSLDRAKYMAENEVNTATNHTRYMEAVNSGRTMKRWESIMDEVTRGGSSRY</sequence>
<protein>
    <submittedName>
        <fullName evidence="1">Uncharacterized protein</fullName>
    </submittedName>
</protein>
<gene>
    <name evidence="1" type="ORF">DW116_07775</name>
</gene>
<proteinExistence type="predicted"/>
<reference evidence="1 2" key="1">
    <citation type="submission" date="2018-08" db="EMBL/GenBank/DDBJ databases">
        <title>A genome reference for cultivated species of the human gut microbiota.</title>
        <authorList>
            <person name="Zou Y."/>
            <person name="Xue W."/>
            <person name="Luo G."/>
        </authorList>
    </citation>
    <scope>NUCLEOTIDE SEQUENCE [LARGE SCALE GENOMIC DNA]</scope>
    <source>
        <strain evidence="1 2">AM09-9</strain>
    </source>
</reference>
<name>A0A415D546_9FIRM</name>
<evidence type="ECO:0000313" key="1">
    <source>
        <dbReference type="EMBL" id="RHJ61231.1"/>
    </source>
</evidence>